<sequence length="228" mass="24741">MTVDPLPEAVTMTVFMEGLRTGVARTEVFRTDPTSFEEAMNVALNTEFNFKSSRLGWNSSYANPSSGPEPMDLSYAEDEEAELLAAEQRRGIRRCFVCVDTRHLRAGCPVRNRRQAPLSTCLGPALWFVSGKREVPVGAGRPIGEDISSVEPQGGGGQQGLDPKSAVLSNTQRVCKPGLLVVQATIKGFEKQWTILADSGALGNYARPSVTRSVKPFTPRCIPIAQKG</sequence>
<dbReference type="OrthoDB" id="95907at2759"/>
<gene>
    <name evidence="1" type="ORF">Pfra01_000386500</name>
</gene>
<reference evidence="1" key="1">
    <citation type="submission" date="2023-04" db="EMBL/GenBank/DDBJ databases">
        <title>Phytophthora fragariaefolia NBRC 109709.</title>
        <authorList>
            <person name="Ichikawa N."/>
            <person name="Sato H."/>
            <person name="Tonouchi N."/>
        </authorList>
    </citation>
    <scope>NUCLEOTIDE SEQUENCE</scope>
    <source>
        <strain evidence="1">NBRC 109709</strain>
    </source>
</reference>
<evidence type="ECO:0000313" key="1">
    <source>
        <dbReference type="EMBL" id="GMF23841.1"/>
    </source>
</evidence>
<accession>A0A9W6U1W6</accession>
<keyword evidence="2" id="KW-1185">Reference proteome</keyword>
<dbReference type="EMBL" id="BSXT01000299">
    <property type="protein sequence ID" value="GMF23841.1"/>
    <property type="molecule type" value="Genomic_DNA"/>
</dbReference>
<dbReference type="AlphaFoldDB" id="A0A9W6U1W6"/>
<dbReference type="Proteomes" id="UP001165121">
    <property type="component" value="Unassembled WGS sequence"/>
</dbReference>
<protein>
    <submittedName>
        <fullName evidence="1">Unnamed protein product</fullName>
    </submittedName>
</protein>
<proteinExistence type="predicted"/>
<organism evidence="1 2">
    <name type="scientific">Phytophthora fragariaefolia</name>
    <dbReference type="NCBI Taxonomy" id="1490495"/>
    <lineage>
        <taxon>Eukaryota</taxon>
        <taxon>Sar</taxon>
        <taxon>Stramenopiles</taxon>
        <taxon>Oomycota</taxon>
        <taxon>Peronosporomycetes</taxon>
        <taxon>Peronosporales</taxon>
        <taxon>Peronosporaceae</taxon>
        <taxon>Phytophthora</taxon>
    </lineage>
</organism>
<name>A0A9W6U1W6_9STRA</name>
<evidence type="ECO:0000313" key="2">
    <source>
        <dbReference type="Proteomes" id="UP001165121"/>
    </source>
</evidence>
<comment type="caution">
    <text evidence="1">The sequence shown here is derived from an EMBL/GenBank/DDBJ whole genome shotgun (WGS) entry which is preliminary data.</text>
</comment>